<proteinExistence type="predicted"/>
<comment type="caution">
    <text evidence="1">The sequence shown here is derived from an EMBL/GenBank/DDBJ whole genome shotgun (WGS) entry which is preliminary data.</text>
</comment>
<sequence length="492" mass="55256">MSIPIHTTRRVSLPCGDIVVTAGREEYRAVIPSTLISANNIGEISDQYRMAEYKTNPKSLFLDGTPFYVFGETVLKTADGDPVDTLNNSSATVLDADKSPLQVAHVPNGLPVPIIPLSKGEREFEARSDSKVILTPEGGLCETTPPGKGWLWYNKVIEQENDEGGMERIFYGTGIIPVKIDRETGKLISERIRGGAVIFDHREPAFGTFCAVREANWFYLWGRLEEDIYLARVGIWHAIQPELYEFWDGESFSQEKEGMIPVLSGISHGSFFKTDIFGHCYSWAFIGAIQSTNPKIVIGYAKDVAGPYNITKILDPADVHPTYLGNTCVYAHPWVFKEKDGELMITWYEDTLNTVLAIKLRFKMLHHGAYWKDISLKELPATLTELVRERTAMVKAIAQVSNVHYEIEPDNGTVTIKLLAHTRPELDQAAKNLIQLIESWYKEITKGCAAEDLLADGLILEMPSLRAALRRQAKGLWERAKRHSRKNSEAEI</sequence>
<reference evidence="1" key="1">
    <citation type="journal article" date="2022" name="bioRxiv">
        <title>Population genetic analysis of Ophidiomyces ophidiicola, the causative agent of snake fungal disease, indicates recent introductions to the USA.</title>
        <authorList>
            <person name="Ladner J.T."/>
            <person name="Palmer J.M."/>
            <person name="Ettinger C.L."/>
            <person name="Stajich J.E."/>
            <person name="Farrell T.M."/>
            <person name="Glorioso B.M."/>
            <person name="Lawson B."/>
            <person name="Price S.J."/>
            <person name="Stengle A.G."/>
            <person name="Grear D.A."/>
            <person name="Lorch J.M."/>
        </authorList>
    </citation>
    <scope>NUCLEOTIDE SEQUENCE</scope>
    <source>
        <strain evidence="1">NWHC 24266-5</strain>
    </source>
</reference>
<organism evidence="1">
    <name type="scientific">Ophidiomyces ophidiicola</name>
    <dbReference type="NCBI Taxonomy" id="1387563"/>
    <lineage>
        <taxon>Eukaryota</taxon>
        <taxon>Fungi</taxon>
        <taxon>Dikarya</taxon>
        <taxon>Ascomycota</taxon>
        <taxon>Pezizomycotina</taxon>
        <taxon>Eurotiomycetes</taxon>
        <taxon>Eurotiomycetidae</taxon>
        <taxon>Onygenales</taxon>
        <taxon>Onygenaceae</taxon>
        <taxon>Ophidiomyces</taxon>
    </lineage>
</organism>
<accession>A0ACB8UXD0</accession>
<dbReference type="EMBL" id="JALBCA010000039">
    <property type="protein sequence ID" value="KAI2387389.1"/>
    <property type="molecule type" value="Genomic_DNA"/>
</dbReference>
<gene>
    <name evidence="1" type="ORF">LOY88_003078</name>
</gene>
<name>A0ACB8UXD0_9EURO</name>
<protein>
    <submittedName>
        <fullName evidence="1">Uncharacterized protein</fullName>
    </submittedName>
</protein>
<evidence type="ECO:0000313" key="1">
    <source>
        <dbReference type="EMBL" id="KAI2387389.1"/>
    </source>
</evidence>